<evidence type="ECO:0000256" key="1">
    <source>
        <dbReference type="SAM" id="Phobius"/>
    </source>
</evidence>
<feature type="non-terminal residue" evidence="2">
    <location>
        <position position="75"/>
    </location>
</feature>
<comment type="caution">
    <text evidence="2">The sequence shown here is derived from an EMBL/GenBank/DDBJ whole genome shotgun (WGS) entry which is preliminary data.</text>
</comment>
<evidence type="ECO:0000313" key="2">
    <source>
        <dbReference type="EMBL" id="EXY92307.1"/>
    </source>
</evidence>
<evidence type="ECO:0008006" key="4">
    <source>
        <dbReference type="Google" id="ProtNLM"/>
    </source>
</evidence>
<keyword evidence="1" id="KW-0812">Transmembrane</keyword>
<name>A0A015UBV0_BACFG</name>
<feature type="transmembrane region" description="Helical" evidence="1">
    <location>
        <begin position="17"/>
        <end position="39"/>
    </location>
</feature>
<reference evidence="2 3" key="1">
    <citation type="submission" date="2014-02" db="EMBL/GenBank/DDBJ databases">
        <authorList>
            <person name="Sears C."/>
            <person name="Carroll K."/>
            <person name="Sack B.R."/>
            <person name="Qadri F."/>
            <person name="Myers L.L."/>
            <person name="Chung G.-T."/>
            <person name="Escheverria P."/>
            <person name="Fraser C.M."/>
            <person name="Sadzewicz L."/>
            <person name="Shefchek K.A."/>
            <person name="Tallon L."/>
            <person name="Das S.P."/>
            <person name="Daugherty S."/>
            <person name="Mongodin E.F."/>
        </authorList>
    </citation>
    <scope>NUCLEOTIDE SEQUENCE [LARGE SCALE GENOMIC DNA]</scope>
    <source>
        <strain evidence="3">3998T(B)3</strain>
    </source>
</reference>
<keyword evidence="1" id="KW-0472">Membrane</keyword>
<dbReference type="RefSeq" id="WP_230590642.1">
    <property type="nucleotide sequence ID" value="NZ_JGDB01000020.1"/>
</dbReference>
<protein>
    <recommendedName>
        <fullName evidence="4">Transmembrane protein</fullName>
    </recommendedName>
</protein>
<organism evidence="2 3">
    <name type="scientific">Bacteroides fragilis str. 3998T(B)3</name>
    <dbReference type="NCBI Taxonomy" id="1339316"/>
    <lineage>
        <taxon>Bacteria</taxon>
        <taxon>Pseudomonadati</taxon>
        <taxon>Bacteroidota</taxon>
        <taxon>Bacteroidia</taxon>
        <taxon>Bacteroidales</taxon>
        <taxon>Bacteroidaceae</taxon>
        <taxon>Bacteroides</taxon>
    </lineage>
</organism>
<dbReference type="AlphaFoldDB" id="A0A015UBV0"/>
<gene>
    <name evidence="2" type="ORF">M125_0977</name>
</gene>
<accession>A0A015UBV0</accession>
<sequence length="75" mass="8493">MTVYILPACSMPKYNPVVIIIIHWFNLSLNLLIIIILQLSSSKTGIKTKPYINLGNVKNSFFINDMSLEIKSINP</sequence>
<evidence type="ECO:0000313" key="3">
    <source>
        <dbReference type="Proteomes" id="UP000020773"/>
    </source>
</evidence>
<keyword evidence="1" id="KW-1133">Transmembrane helix</keyword>
<dbReference type="Proteomes" id="UP000020773">
    <property type="component" value="Unassembled WGS sequence"/>
</dbReference>
<dbReference type="EMBL" id="JGDB01000020">
    <property type="protein sequence ID" value="EXY92307.1"/>
    <property type="molecule type" value="Genomic_DNA"/>
</dbReference>
<proteinExistence type="predicted"/>